<dbReference type="GeneID" id="106468809"/>
<dbReference type="InterPro" id="IPR004827">
    <property type="entry name" value="bZIP"/>
</dbReference>
<evidence type="ECO:0000313" key="4">
    <source>
        <dbReference type="RefSeq" id="XP_022252874.1"/>
    </source>
</evidence>
<dbReference type="CDD" id="cd14809">
    <property type="entry name" value="bZIP_AUREO-like"/>
    <property type="match status" value="1"/>
</dbReference>
<dbReference type="PANTHER" id="PTHR21552:SF2">
    <property type="entry name" value="CREB3 REGULATORY FACTOR"/>
    <property type="match status" value="1"/>
</dbReference>
<dbReference type="Proteomes" id="UP000694941">
    <property type="component" value="Unplaced"/>
</dbReference>
<dbReference type="InterPro" id="IPR039165">
    <property type="entry name" value="CREBRF"/>
</dbReference>
<organism evidence="3 4">
    <name type="scientific">Limulus polyphemus</name>
    <name type="common">Atlantic horseshoe crab</name>
    <dbReference type="NCBI Taxonomy" id="6850"/>
    <lineage>
        <taxon>Eukaryota</taxon>
        <taxon>Metazoa</taxon>
        <taxon>Ecdysozoa</taxon>
        <taxon>Arthropoda</taxon>
        <taxon>Chelicerata</taxon>
        <taxon>Merostomata</taxon>
        <taxon>Xiphosura</taxon>
        <taxon>Limulidae</taxon>
        <taxon>Limulus</taxon>
    </lineage>
</organism>
<proteinExistence type="predicted"/>
<evidence type="ECO:0000259" key="2">
    <source>
        <dbReference type="PROSITE" id="PS00036"/>
    </source>
</evidence>
<dbReference type="PROSITE" id="PS00036">
    <property type="entry name" value="BZIP_BASIC"/>
    <property type="match status" value="1"/>
</dbReference>
<evidence type="ECO:0000313" key="3">
    <source>
        <dbReference type="Proteomes" id="UP000694941"/>
    </source>
</evidence>
<dbReference type="RefSeq" id="XP_022252874.1">
    <property type="nucleotide sequence ID" value="XM_022397166.1"/>
</dbReference>
<gene>
    <name evidence="4" type="primary">LOC106468809</name>
</gene>
<protein>
    <submittedName>
        <fullName evidence="4">Uncharacterized protein LOC106468809</fullName>
    </submittedName>
</protein>
<sequence>MNYFGNLLRKMSIEQAPNEEIFQIDQGLLNKDNCNSFPVFSVDFFKVGSRSDETDLLKTPDLWGINVEGECNITSLQESGGVEFHEKTVFDSQCSLSPWGAPAELDNLRIDDVFQVEKDDLIQGPTLAELNAKDEYVFDALEFDHWSHTVEDQDILKCSSLNNTFQTKLAKDDIQHVSLAKCDTRPVTLSVDSVVPSHQRSVCFSSEPVESARIYSKVGNISFPKTVVLKFNNSCLSKNFESLTQDICLSTSEGKQIPSKTKIEACNLSMPVDECADDNDDEISVKSNFLESSEKEDNFFEPNDSHRNIHQCKKRKLRRYFWQYNSQSKGENGSYSVSRDDPHVLTNITDPVFSEECSLTSVRHPGKARRGDGNDLTPNPRKLYNIGLKLKQLSQEIKELTPGTTVSVSTKPKSRKEKNKLASRACRLKKKAQHEANKLKLYGLQEEHNGKSKDQYLREVSRIQTDPTLPGINDSTRLDHWWRDVMPCYPVLGKVVRACLSIFTGPF</sequence>
<name>A0ABM1TAG8_LIMPO</name>
<keyword evidence="3" id="KW-1185">Reference proteome</keyword>
<feature type="domain" description="BZIP" evidence="2">
    <location>
        <begin position="415"/>
        <end position="429"/>
    </location>
</feature>
<accession>A0ABM1TAG8</accession>
<reference evidence="4" key="1">
    <citation type="submission" date="2025-08" db="UniProtKB">
        <authorList>
            <consortium name="RefSeq"/>
        </authorList>
    </citation>
    <scope>IDENTIFICATION</scope>
    <source>
        <tissue evidence="4">Muscle</tissue>
    </source>
</reference>
<feature type="region of interest" description="Disordered" evidence="1">
    <location>
        <begin position="359"/>
        <end position="380"/>
    </location>
</feature>
<evidence type="ECO:0000256" key="1">
    <source>
        <dbReference type="SAM" id="MobiDB-lite"/>
    </source>
</evidence>
<dbReference type="PANTHER" id="PTHR21552">
    <property type="entry name" value="ADULT RETINA PROTEIN"/>
    <property type="match status" value="1"/>
</dbReference>